<protein>
    <submittedName>
        <fullName evidence="1">Uncharacterized protein</fullName>
    </submittedName>
</protein>
<dbReference type="EMBL" id="VUJX02000003">
    <property type="protein sequence ID" value="KAL0939137.1"/>
    <property type="molecule type" value="Genomic_DNA"/>
</dbReference>
<name>A0ACC3Z4W5_COLTU</name>
<keyword evidence="2" id="KW-1185">Reference proteome</keyword>
<accession>A0ACC3Z4W5</accession>
<dbReference type="Proteomes" id="UP000805649">
    <property type="component" value="Unassembled WGS sequence"/>
</dbReference>
<organism evidence="1 2">
    <name type="scientific">Colletotrichum truncatum</name>
    <name type="common">Anthracnose fungus</name>
    <name type="synonym">Colletotrichum capsici</name>
    <dbReference type="NCBI Taxonomy" id="5467"/>
    <lineage>
        <taxon>Eukaryota</taxon>
        <taxon>Fungi</taxon>
        <taxon>Dikarya</taxon>
        <taxon>Ascomycota</taxon>
        <taxon>Pezizomycotina</taxon>
        <taxon>Sordariomycetes</taxon>
        <taxon>Hypocreomycetidae</taxon>
        <taxon>Glomerellales</taxon>
        <taxon>Glomerellaceae</taxon>
        <taxon>Colletotrichum</taxon>
        <taxon>Colletotrichum truncatum species complex</taxon>
    </lineage>
</organism>
<proteinExistence type="predicted"/>
<reference evidence="1 2" key="1">
    <citation type="journal article" date="2020" name="Phytopathology">
        <title>Genome Sequence Resources of Colletotrichum truncatum, C. plurivorum, C. musicola, and C. sojae: Four Species Pathogenic to Soybean (Glycine max).</title>
        <authorList>
            <person name="Rogerio F."/>
            <person name="Boufleur T.R."/>
            <person name="Ciampi-Guillardi M."/>
            <person name="Sukno S.A."/>
            <person name="Thon M.R."/>
            <person name="Massola Junior N.S."/>
            <person name="Baroncelli R."/>
        </authorList>
    </citation>
    <scope>NUCLEOTIDE SEQUENCE [LARGE SCALE GENOMIC DNA]</scope>
    <source>
        <strain evidence="1 2">CMES1059</strain>
    </source>
</reference>
<evidence type="ECO:0000313" key="2">
    <source>
        <dbReference type="Proteomes" id="UP000805649"/>
    </source>
</evidence>
<sequence length="77" mass="8092">MRHVDPHVIVIGGSSGYYDQGSCICQSPTASAPGVKQMRPSGRTSFRNSAPTTITTTTTISITAACTTLRPHSLCIP</sequence>
<comment type="caution">
    <text evidence="1">The sequence shown here is derived from an EMBL/GenBank/DDBJ whole genome shotgun (WGS) entry which is preliminary data.</text>
</comment>
<evidence type="ECO:0000313" key="1">
    <source>
        <dbReference type="EMBL" id="KAL0939137.1"/>
    </source>
</evidence>
<gene>
    <name evidence="1" type="ORF">CTRU02_205747</name>
</gene>